<evidence type="ECO:0000256" key="4">
    <source>
        <dbReference type="ARBA" id="ARBA00022989"/>
    </source>
</evidence>
<dbReference type="InParanoid" id="A0A2P5HYC1"/>
<dbReference type="Proteomes" id="UP000094444">
    <property type="component" value="Unassembled WGS sequence"/>
</dbReference>
<dbReference type="PROSITE" id="PS50192">
    <property type="entry name" value="T_SNARE"/>
    <property type="match status" value="1"/>
</dbReference>
<evidence type="ECO:0000313" key="10">
    <source>
        <dbReference type="EMBL" id="POS75256.1"/>
    </source>
</evidence>
<dbReference type="InterPro" id="IPR010989">
    <property type="entry name" value="SNARE"/>
</dbReference>
<dbReference type="FunCoup" id="A0A2P5HYC1">
    <property type="interactions" value="602"/>
</dbReference>
<evidence type="ECO:0000256" key="2">
    <source>
        <dbReference type="ARBA" id="ARBA00009063"/>
    </source>
</evidence>
<comment type="caution">
    <text evidence="10">The sequence shown here is derived from an EMBL/GenBank/DDBJ whole genome shotgun (WGS) entry which is preliminary data.</text>
</comment>
<dbReference type="GO" id="GO:0005886">
    <property type="term" value="C:plasma membrane"/>
    <property type="evidence" value="ECO:0007669"/>
    <property type="project" value="TreeGrafter"/>
</dbReference>
<evidence type="ECO:0000313" key="11">
    <source>
        <dbReference type="Proteomes" id="UP000094444"/>
    </source>
</evidence>
<accession>A0A2P5HYC1</accession>
<feature type="domain" description="T-SNARE coiled-coil homology" evidence="9">
    <location>
        <begin position="267"/>
        <end position="329"/>
    </location>
</feature>
<feature type="transmembrane region" description="Helical" evidence="8">
    <location>
        <begin position="341"/>
        <end position="364"/>
    </location>
</feature>
<dbReference type="GO" id="GO:0031201">
    <property type="term" value="C:SNARE complex"/>
    <property type="evidence" value="ECO:0007669"/>
    <property type="project" value="TreeGrafter"/>
</dbReference>
<keyword evidence="5" id="KW-0175">Coiled coil</keyword>
<dbReference type="FunFam" id="1.20.58.70:FF:000008">
    <property type="entry name" value="Syntaxin family protein"/>
    <property type="match status" value="1"/>
</dbReference>
<dbReference type="PANTHER" id="PTHR19957">
    <property type="entry name" value="SYNTAXIN"/>
    <property type="match status" value="1"/>
</dbReference>
<gene>
    <name evidence="10" type="ORF">DHEL01_v206344</name>
</gene>
<proteinExistence type="inferred from homology"/>
<organism evidence="10 11">
    <name type="scientific">Diaporthe helianthi</name>
    <dbReference type="NCBI Taxonomy" id="158607"/>
    <lineage>
        <taxon>Eukaryota</taxon>
        <taxon>Fungi</taxon>
        <taxon>Dikarya</taxon>
        <taxon>Ascomycota</taxon>
        <taxon>Pezizomycotina</taxon>
        <taxon>Sordariomycetes</taxon>
        <taxon>Sordariomycetidae</taxon>
        <taxon>Diaporthales</taxon>
        <taxon>Diaporthaceae</taxon>
        <taxon>Diaporthe</taxon>
    </lineage>
</organism>
<comment type="similarity">
    <text evidence="2">Belongs to the syntaxin family.</text>
</comment>
<dbReference type="GO" id="GO:0005484">
    <property type="term" value="F:SNAP receptor activity"/>
    <property type="evidence" value="ECO:0007669"/>
    <property type="project" value="TreeGrafter"/>
</dbReference>
<comment type="subcellular location">
    <subcellularLocation>
        <location evidence="1">Membrane</location>
        <topology evidence="1">Single-pass type IV membrane protein</topology>
    </subcellularLocation>
</comment>
<feature type="region of interest" description="Disordered" evidence="7">
    <location>
        <begin position="46"/>
        <end position="81"/>
    </location>
</feature>
<dbReference type="CDD" id="cd15849">
    <property type="entry name" value="SNARE_Sso1"/>
    <property type="match status" value="1"/>
</dbReference>
<keyword evidence="3 8" id="KW-0812">Transmembrane</keyword>
<evidence type="ECO:0000256" key="3">
    <source>
        <dbReference type="ARBA" id="ARBA00022692"/>
    </source>
</evidence>
<feature type="region of interest" description="Disordered" evidence="7">
    <location>
        <begin position="139"/>
        <end position="158"/>
    </location>
</feature>
<evidence type="ECO:0000256" key="1">
    <source>
        <dbReference type="ARBA" id="ARBA00004211"/>
    </source>
</evidence>
<keyword evidence="11" id="KW-1185">Reference proteome</keyword>
<dbReference type="EMBL" id="MAVT02000510">
    <property type="protein sequence ID" value="POS75256.1"/>
    <property type="molecule type" value="Genomic_DNA"/>
</dbReference>
<dbReference type="SUPFAM" id="SSF47661">
    <property type="entry name" value="t-snare proteins"/>
    <property type="match status" value="1"/>
</dbReference>
<evidence type="ECO:0000256" key="5">
    <source>
        <dbReference type="ARBA" id="ARBA00023054"/>
    </source>
</evidence>
<evidence type="ECO:0000259" key="9">
    <source>
        <dbReference type="PROSITE" id="PS50192"/>
    </source>
</evidence>
<dbReference type="GO" id="GO:0012505">
    <property type="term" value="C:endomembrane system"/>
    <property type="evidence" value="ECO:0007669"/>
    <property type="project" value="TreeGrafter"/>
</dbReference>
<dbReference type="OrthoDB" id="10255013at2759"/>
<evidence type="ECO:0000256" key="8">
    <source>
        <dbReference type="SAM" id="Phobius"/>
    </source>
</evidence>
<dbReference type="GO" id="GO:0048278">
    <property type="term" value="P:vesicle docking"/>
    <property type="evidence" value="ECO:0007669"/>
    <property type="project" value="TreeGrafter"/>
</dbReference>
<dbReference type="GO" id="GO:0006886">
    <property type="term" value="P:intracellular protein transport"/>
    <property type="evidence" value="ECO:0007669"/>
    <property type="project" value="TreeGrafter"/>
</dbReference>
<dbReference type="GO" id="GO:0000149">
    <property type="term" value="F:SNARE binding"/>
    <property type="evidence" value="ECO:0007669"/>
    <property type="project" value="TreeGrafter"/>
</dbReference>
<sequence>MPLLTSSTALLPLSHFTFLDGLHGSLKLIYRPGLLISRYGGRANPYAQQDSPAGQYNSQPQASFGQSPRPGGGGYNQLDNGAYDGGYGNNVEMAPLSQNGASFAASDPNAILNECREIGQGIDGIDANLNQLRMLQDRSLNETDSSSSGTTRELDSLSADTMSMYRELTDRVRKMKSMPDAKTPKNAPQVGRIDRRLKNAIQQYQEVEAAFRKKMQSQMERQYRIVRPEADDSEVRAAVEDMSAGGQQVFQQAMMQSNRQGQARAVLNAVQDRHRALQKIEKDMIELAQLFQDMDTLIVQQEAAVVQIEQKGEEVVENLDKGNQEIEVAVDTARKTRRKKWYCVGICVLIVVVIVIIVVVYMAATGKFNSSSSSGGGNGNANAKRGAVEFDGERPATTIYAQSKIVNAGQDYDATAAPLEKFSGVTSAKSLAGRIALPYDRRLSGVDRRSGVTLPVPMMDSIDLKGTAYNEVD</sequence>
<keyword evidence="4 8" id="KW-1133">Transmembrane helix</keyword>
<feature type="compositionally biased region" description="Polar residues" evidence="7">
    <location>
        <begin position="46"/>
        <end position="66"/>
    </location>
</feature>
<dbReference type="GO" id="GO:0006906">
    <property type="term" value="P:vesicle fusion"/>
    <property type="evidence" value="ECO:0007669"/>
    <property type="project" value="TreeGrafter"/>
</dbReference>
<keyword evidence="6 8" id="KW-0472">Membrane</keyword>
<evidence type="ECO:0000256" key="7">
    <source>
        <dbReference type="SAM" id="MobiDB-lite"/>
    </source>
</evidence>
<feature type="compositionally biased region" description="Polar residues" evidence="7">
    <location>
        <begin position="142"/>
        <end position="151"/>
    </location>
</feature>
<dbReference type="AlphaFoldDB" id="A0A2P5HYC1"/>
<name>A0A2P5HYC1_DIAHE</name>
<dbReference type="InterPro" id="IPR000727">
    <property type="entry name" value="T_SNARE_dom"/>
</dbReference>
<dbReference type="InterPro" id="IPR045242">
    <property type="entry name" value="Syntaxin"/>
</dbReference>
<dbReference type="SMART" id="SM00397">
    <property type="entry name" value="t_SNARE"/>
    <property type="match status" value="1"/>
</dbReference>
<dbReference type="GO" id="GO:0006887">
    <property type="term" value="P:exocytosis"/>
    <property type="evidence" value="ECO:0007669"/>
    <property type="project" value="TreeGrafter"/>
</dbReference>
<reference evidence="10" key="1">
    <citation type="submission" date="2017-09" db="EMBL/GenBank/DDBJ databases">
        <title>Polyketide synthases of a Diaporthe helianthi virulent isolate.</title>
        <authorList>
            <person name="Baroncelli R."/>
        </authorList>
    </citation>
    <scope>NUCLEOTIDE SEQUENCE [LARGE SCALE GENOMIC DNA]</scope>
    <source>
        <strain evidence="10">7/96</strain>
    </source>
</reference>
<evidence type="ECO:0000256" key="6">
    <source>
        <dbReference type="ARBA" id="ARBA00023136"/>
    </source>
</evidence>
<dbReference type="STRING" id="158607.A0A2P5HYC1"/>
<dbReference type="Pfam" id="PF05739">
    <property type="entry name" value="SNARE"/>
    <property type="match status" value="1"/>
</dbReference>
<dbReference type="Gene3D" id="1.20.58.70">
    <property type="match status" value="1"/>
</dbReference>
<dbReference type="PANTHER" id="PTHR19957:SF380">
    <property type="entry name" value="SYNTAXIN FAMILY PROTEIN"/>
    <property type="match status" value="1"/>
</dbReference>
<protein>
    <submittedName>
        <fullName evidence="10">SSO2</fullName>
    </submittedName>
</protein>